<accession>A0A504J905</accession>
<comment type="caution">
    <text evidence="2">The sequence shown here is derived from an EMBL/GenBank/DDBJ whole genome shotgun (WGS) entry which is preliminary data.</text>
</comment>
<protein>
    <submittedName>
        <fullName evidence="2">RHS repeat-associated core domain-containing protein</fullName>
    </submittedName>
</protein>
<dbReference type="OrthoDB" id="2972467at2"/>
<reference evidence="2 3" key="1">
    <citation type="submission" date="2019-06" db="EMBL/GenBank/DDBJ databases">
        <authorList>
            <person name="Meng X."/>
        </authorList>
    </citation>
    <scope>NUCLEOTIDE SEQUENCE [LARGE SCALE GENOMIC DNA]</scope>
    <source>
        <strain evidence="2 3">M625</strain>
    </source>
</reference>
<dbReference type="NCBIfam" id="TIGR03696">
    <property type="entry name" value="Rhs_assc_core"/>
    <property type="match status" value="1"/>
</dbReference>
<evidence type="ECO:0000313" key="3">
    <source>
        <dbReference type="Proteomes" id="UP000315540"/>
    </source>
</evidence>
<feature type="domain" description="DUF6443" evidence="1">
    <location>
        <begin position="469"/>
        <end position="613"/>
    </location>
</feature>
<dbReference type="InterPro" id="IPR045619">
    <property type="entry name" value="DUF6443"/>
</dbReference>
<evidence type="ECO:0000313" key="2">
    <source>
        <dbReference type="EMBL" id="TPN87386.1"/>
    </source>
</evidence>
<dbReference type="Proteomes" id="UP000315540">
    <property type="component" value="Unassembled WGS sequence"/>
</dbReference>
<name>A0A504J905_9FLAO</name>
<dbReference type="InterPro" id="IPR022385">
    <property type="entry name" value="Rhs_assc_core"/>
</dbReference>
<keyword evidence="3" id="KW-1185">Reference proteome</keyword>
<proteinExistence type="predicted"/>
<dbReference type="RefSeq" id="WP_140592028.1">
    <property type="nucleotide sequence ID" value="NZ_VFWZ01000002.1"/>
</dbReference>
<dbReference type="Pfam" id="PF20041">
    <property type="entry name" value="DUF6443"/>
    <property type="match status" value="1"/>
</dbReference>
<dbReference type="EMBL" id="VFWZ01000002">
    <property type="protein sequence ID" value="TPN87386.1"/>
    <property type="molecule type" value="Genomic_DNA"/>
</dbReference>
<dbReference type="Gene3D" id="2.180.10.10">
    <property type="entry name" value="RHS repeat-associated core"/>
    <property type="match status" value="1"/>
</dbReference>
<gene>
    <name evidence="2" type="ORF">FHK87_07320</name>
</gene>
<sequence>MNTTYIRFVVLLFAVLWMGKGYGQDPISGGGPGASTLYYKDGDGDGYGDPNRTRAATSRPVGYVTNNRDLDDGNQWITNIAPRYFYRDKDGDTFGNPAVRVYRSARPTGYVTDNTDCDDNKGWVRPNLVWYQDYDRDGYGNKNIVKRQCYRPSGYVDNHTDLNDRAALITNIPPKYYYKDGDGDGFGLENIRIYSSEQPTGYADKSGDCDDGDVARHPNTVWYRDGDGDDWGSNDVPIEVNEPPTLIQCEQPIGYVIRLGDCNDDDINVHPNTVWYKDHDGDDFAERTVTQCFYPGIDFTYEVLPLGDCDDDDKLLNPDTVWYKDKDGDGFAELTKVQCAYPGEGYTRTILQLGDCNDGDKRVHPNTVWYKDKDGDGFAELIKTQCEDPGAHYSIREIPLGDCDDDDDQIHPNTVWYADGDNDGFGDLNVTKKQCSAPTGYVLNSSDVCPGEFGELQGCIYSPENFVFTRTYQQAMLSESALSSEDQVIEGITFYDGLGRPKQQVAIRASADAKDIVTHMAYDEYGRQAKEYLPFRRDHIPSGGYSIVDIERDINSYYQNKYSDDFTEMSLSEVNAYSEKIYEHSPLNRVLEQGAPGKAWQAKPDQNNDHTIKFDWKANTTAEGIVCFMVGFPTAANTEAPILEHSRVYGAGELMVTITKDENWQEGQTHPYDHTTREYTDKLGRVVLKRTYNKNIPHDTYYVYDRYGNLSYVLPPKVDTSNGVDTEELNELAYQYKYDYRNRLIEKKIPGKGWEYIVYNKLDQPILTQDALLKAQDAWLYTKYDAFGRVAYTGKLTDNRDRKIIQDEATAYTNQLWVTKTTTGIRYDDGGYPKVTSGETLTINYYDGYDFDVVGLTVPTTVYGQAVTDRTKSLATGSKVKVLGTDQWITTITWYDGKARPTYVASKNEYLNTTDIVESKLDFVGKVEESRTTHTKGSNAPIVTVDTFTYDHMGRLLTQSQTINNGTTEQIVSNTYDALGQLVSKQVGGGLQEVDYTYNVRGWLQKINSDTKNDNDLFDFTLGYHQGANPLYNGNISKTTWQTANDNVLRSYDYTYDALSRIVSATSTSGNYDLTGVIYDQMGNILSLSRAGHTNIGATAFGAMDILSYTYDAGNKLRGVTDTGNKTYGFKDGNNTNDDFEYDANGNMILDRNKGITGITYNHLNLPETVSISNTQGTGNISYIYDATGAKQKKIVTEGSSLTNTEYASGYVYKNGTLQYMPTPEGYATPNGTGYRYVYNYVDHLGNTRLSYTKNDTGDVELIEENNYYPFGLKHKGYNNIVSSYGNSSAQKFKFNGIEHEEVLGLDLYEMPLRSYDPAIARWTAIDPVDHVSQSTYNGFDNNPVFWADPSGASVEQTENGTTYTGEDAKVAFLNLRNQYSDSDGTDPKKKKKPTSMADAGSFYAQAYRNGGASRVALENSGDPMNPTESDFAEAEKQRNTAVGEVVLFYSGEWAAVKVLQGGAWVVRFVRAKNIAKGVNVAQGAVKFSNEAAAAFKRLGNLTAFAKIKNGVAHINIGFLKNFKPGDIKLVEEAFKANGASSMRVSSGISVDKVIVNALNKRIQSGQGFMGYNIQSGWRAWITGNRYILTKPLK</sequence>
<organism evidence="2 3">
    <name type="scientific">Aquimarina algicola</name>
    <dbReference type="NCBI Taxonomy" id="2589995"/>
    <lineage>
        <taxon>Bacteria</taxon>
        <taxon>Pseudomonadati</taxon>
        <taxon>Bacteroidota</taxon>
        <taxon>Flavobacteriia</taxon>
        <taxon>Flavobacteriales</taxon>
        <taxon>Flavobacteriaceae</taxon>
        <taxon>Aquimarina</taxon>
    </lineage>
</organism>
<evidence type="ECO:0000259" key="1">
    <source>
        <dbReference type="Pfam" id="PF20041"/>
    </source>
</evidence>